<feature type="domain" description="Cytidylate kinase" evidence="9">
    <location>
        <begin position="6"/>
        <end position="211"/>
    </location>
</feature>
<evidence type="ECO:0000256" key="6">
    <source>
        <dbReference type="ARBA" id="ARBA00022840"/>
    </source>
</evidence>
<comment type="catalytic activity">
    <reaction evidence="8">
        <text>CMP + ATP = CDP + ADP</text>
        <dbReference type="Rhea" id="RHEA:11600"/>
        <dbReference type="ChEBI" id="CHEBI:30616"/>
        <dbReference type="ChEBI" id="CHEBI:58069"/>
        <dbReference type="ChEBI" id="CHEBI:60377"/>
        <dbReference type="ChEBI" id="CHEBI:456216"/>
        <dbReference type="EC" id="2.7.4.25"/>
    </reaction>
</comment>
<dbReference type="VEuPathDB" id="MicrosporidiaDB:H312_02926"/>
<proteinExistence type="inferred from homology"/>
<evidence type="ECO:0000256" key="1">
    <source>
        <dbReference type="ARBA" id="ARBA00009427"/>
    </source>
</evidence>
<reference evidence="11" key="1">
    <citation type="submission" date="2013-02" db="EMBL/GenBank/DDBJ databases">
        <authorList>
            <consortium name="The Broad Institute Genome Sequencing Platform"/>
            <person name="Cuomo C."/>
            <person name="Becnel J."/>
            <person name="Sanscrainte N."/>
            <person name="Walker B."/>
            <person name="Young S.K."/>
            <person name="Zeng Q."/>
            <person name="Gargeya S."/>
            <person name="Fitzgerald M."/>
            <person name="Haas B."/>
            <person name="Abouelleil A."/>
            <person name="Alvarado L."/>
            <person name="Arachchi H.M."/>
            <person name="Berlin A.M."/>
            <person name="Chapman S.B."/>
            <person name="Dewar J."/>
            <person name="Goldberg J."/>
            <person name="Griggs A."/>
            <person name="Gujja S."/>
            <person name="Hansen M."/>
            <person name="Howarth C."/>
            <person name="Imamovic A."/>
            <person name="Larimer J."/>
            <person name="McCowan C."/>
            <person name="Murphy C."/>
            <person name="Neiman D."/>
            <person name="Pearson M."/>
            <person name="Priest M."/>
            <person name="Roberts A."/>
            <person name="Saif S."/>
            <person name="Shea T."/>
            <person name="Sisk P."/>
            <person name="Sykes S."/>
            <person name="Wortman J."/>
            <person name="Nusbaum C."/>
            <person name="Birren B."/>
        </authorList>
    </citation>
    <scope>NUCLEOTIDE SEQUENCE [LARGE SCALE GENOMIC DNA]</scope>
    <source>
        <strain evidence="11">PRA339</strain>
    </source>
</reference>
<keyword evidence="3" id="KW-0808">Transferase</keyword>
<keyword evidence="5 10" id="KW-0418">Kinase</keyword>
<dbReference type="NCBIfam" id="TIGR00017">
    <property type="entry name" value="cmk"/>
    <property type="match status" value="1"/>
</dbReference>
<dbReference type="SUPFAM" id="SSF52540">
    <property type="entry name" value="P-loop containing nucleoside triphosphate hydrolases"/>
    <property type="match status" value="1"/>
</dbReference>
<dbReference type="Proteomes" id="UP000030655">
    <property type="component" value="Unassembled WGS sequence"/>
</dbReference>
<accession>A0A059EXP5</accession>
<sequence>MKNLIITIDGPAGAGKTDTAGMVGKKLNLIHYNSGYTYRAITFALIKNNLINYEYDSDKVRSFIRQINIKNIGNEVLLDCEKITDQLKSKEVDAFVPKVSKVAYIREKAKEILLEFATSGVGLVVEGRDIGTVVLPNADVKIFLTASLEIRALRRFDQTANSSYEDVFKGIKERDNIDTTREIAPMKIPENGFIVDNSYLTKSETAEQIVGITRGLMNIKSLDEE</sequence>
<dbReference type="HAMAP" id="MF_00238">
    <property type="entry name" value="Cytidyl_kinase_type1"/>
    <property type="match status" value="1"/>
</dbReference>
<dbReference type="EMBL" id="KK365240">
    <property type="protein sequence ID" value="KCZ79685.1"/>
    <property type="molecule type" value="Genomic_DNA"/>
</dbReference>
<dbReference type="InterPro" id="IPR011994">
    <property type="entry name" value="Cytidylate_kinase_dom"/>
</dbReference>
<dbReference type="STRING" id="1288291.A0A059EXP5"/>
<dbReference type="OrthoDB" id="10263145at2759"/>
<keyword evidence="6" id="KW-0067">ATP-binding</keyword>
<evidence type="ECO:0000256" key="3">
    <source>
        <dbReference type="ARBA" id="ARBA00022679"/>
    </source>
</evidence>
<reference evidence="10 11" key="2">
    <citation type="submission" date="2014-03" db="EMBL/GenBank/DDBJ databases">
        <title>The Genome Sequence of Anncaliia algerae insect isolate PRA339.</title>
        <authorList>
            <consortium name="The Broad Institute Genome Sequencing Platform"/>
            <consortium name="The Broad Institute Genome Sequencing Center for Infectious Disease"/>
            <person name="Cuomo C."/>
            <person name="Becnel J."/>
            <person name="Sanscrainte N."/>
            <person name="Walker B."/>
            <person name="Young S.K."/>
            <person name="Zeng Q."/>
            <person name="Gargeya S."/>
            <person name="Fitzgerald M."/>
            <person name="Haas B."/>
            <person name="Abouelleil A."/>
            <person name="Alvarado L."/>
            <person name="Arachchi H.M."/>
            <person name="Berlin A.M."/>
            <person name="Chapman S.B."/>
            <person name="Dewar J."/>
            <person name="Goldberg J."/>
            <person name="Griggs A."/>
            <person name="Gujja S."/>
            <person name="Hansen M."/>
            <person name="Howarth C."/>
            <person name="Imamovic A."/>
            <person name="Larimer J."/>
            <person name="McCowan C."/>
            <person name="Murphy C."/>
            <person name="Neiman D."/>
            <person name="Pearson M."/>
            <person name="Priest M."/>
            <person name="Roberts A."/>
            <person name="Saif S."/>
            <person name="Shea T."/>
            <person name="Sisk P."/>
            <person name="Sykes S."/>
            <person name="Wortman J."/>
            <person name="Nusbaum C."/>
            <person name="Birren B."/>
        </authorList>
    </citation>
    <scope>NUCLEOTIDE SEQUENCE [LARGE SCALE GENOMIC DNA]</scope>
    <source>
        <strain evidence="10 11">PRA339</strain>
    </source>
</reference>
<dbReference type="GO" id="GO:0036431">
    <property type="term" value="F:dCMP kinase activity"/>
    <property type="evidence" value="ECO:0007669"/>
    <property type="project" value="InterPro"/>
</dbReference>
<dbReference type="GO" id="GO:0006139">
    <property type="term" value="P:nucleobase-containing compound metabolic process"/>
    <property type="evidence" value="ECO:0007669"/>
    <property type="project" value="InterPro"/>
</dbReference>
<evidence type="ECO:0000256" key="8">
    <source>
        <dbReference type="ARBA" id="ARBA00048478"/>
    </source>
</evidence>
<gene>
    <name evidence="10" type="ORF">H312_02926</name>
</gene>
<evidence type="ECO:0000313" key="10">
    <source>
        <dbReference type="EMBL" id="KCZ79685.1"/>
    </source>
</evidence>
<evidence type="ECO:0000313" key="11">
    <source>
        <dbReference type="Proteomes" id="UP000030655"/>
    </source>
</evidence>
<dbReference type="HOGENOM" id="CLU_079959_0_0_1"/>
<keyword evidence="4" id="KW-0547">Nucleotide-binding</keyword>
<dbReference type="InterPro" id="IPR027417">
    <property type="entry name" value="P-loop_NTPase"/>
</dbReference>
<dbReference type="Gene3D" id="3.40.50.300">
    <property type="entry name" value="P-loop containing nucleotide triphosphate hydrolases"/>
    <property type="match status" value="1"/>
</dbReference>
<dbReference type="AlphaFoldDB" id="A0A059EXP5"/>
<evidence type="ECO:0000256" key="5">
    <source>
        <dbReference type="ARBA" id="ARBA00022777"/>
    </source>
</evidence>
<name>A0A059EXP5_9MICR</name>
<evidence type="ECO:0000256" key="4">
    <source>
        <dbReference type="ARBA" id="ARBA00022741"/>
    </source>
</evidence>
<organism evidence="10 11">
    <name type="scientific">Anncaliia algerae PRA339</name>
    <dbReference type="NCBI Taxonomy" id="1288291"/>
    <lineage>
        <taxon>Eukaryota</taxon>
        <taxon>Fungi</taxon>
        <taxon>Fungi incertae sedis</taxon>
        <taxon>Microsporidia</taxon>
        <taxon>Tubulinosematoidea</taxon>
        <taxon>Tubulinosematidae</taxon>
        <taxon>Anncaliia</taxon>
    </lineage>
</organism>
<evidence type="ECO:0000259" key="9">
    <source>
        <dbReference type="Pfam" id="PF02224"/>
    </source>
</evidence>
<dbReference type="CDD" id="cd02020">
    <property type="entry name" value="CMPK"/>
    <property type="match status" value="1"/>
</dbReference>
<dbReference type="InterPro" id="IPR003136">
    <property type="entry name" value="Cytidylate_kin"/>
</dbReference>
<dbReference type="Pfam" id="PF02224">
    <property type="entry name" value="Cytidylate_kin"/>
    <property type="match status" value="1"/>
</dbReference>
<dbReference type="GO" id="GO:0005524">
    <property type="term" value="F:ATP binding"/>
    <property type="evidence" value="ECO:0007669"/>
    <property type="project" value="UniProtKB-KW"/>
</dbReference>
<keyword evidence="11" id="KW-1185">Reference proteome</keyword>
<dbReference type="EC" id="2.7.4.25" evidence="2"/>
<protein>
    <recommendedName>
        <fullName evidence="2">(d)CMP kinase</fullName>
        <ecNumber evidence="2">2.7.4.25</ecNumber>
    </recommendedName>
</protein>
<comment type="catalytic activity">
    <reaction evidence="7">
        <text>dCMP + ATP = dCDP + ADP</text>
        <dbReference type="Rhea" id="RHEA:25094"/>
        <dbReference type="ChEBI" id="CHEBI:30616"/>
        <dbReference type="ChEBI" id="CHEBI:57566"/>
        <dbReference type="ChEBI" id="CHEBI:58593"/>
        <dbReference type="ChEBI" id="CHEBI:456216"/>
        <dbReference type="EC" id="2.7.4.25"/>
    </reaction>
</comment>
<evidence type="ECO:0000256" key="2">
    <source>
        <dbReference type="ARBA" id="ARBA00012906"/>
    </source>
</evidence>
<comment type="similarity">
    <text evidence="1">Belongs to the cytidylate kinase family. Type 1 subfamily.</text>
</comment>
<evidence type="ECO:0000256" key="7">
    <source>
        <dbReference type="ARBA" id="ARBA00047615"/>
    </source>
</evidence>